<name>A0ABV2HVU3_9HYPH</name>
<comment type="caution">
    <text evidence="1">The sequence shown here is derived from an EMBL/GenBank/DDBJ whole genome shotgun (WGS) entry which is preliminary data.</text>
</comment>
<dbReference type="Proteomes" id="UP001549036">
    <property type="component" value="Unassembled WGS sequence"/>
</dbReference>
<reference evidence="1 2" key="1">
    <citation type="submission" date="2024-06" db="EMBL/GenBank/DDBJ databases">
        <title>Genomic Encyclopedia of Type Strains, Phase IV (KMG-IV): sequencing the most valuable type-strain genomes for metagenomic binning, comparative biology and taxonomic classification.</title>
        <authorList>
            <person name="Goeker M."/>
        </authorList>
    </citation>
    <scope>NUCLEOTIDE SEQUENCE [LARGE SCALE GENOMIC DNA]</scope>
    <source>
        <strain evidence="1 2">DSM 29846</strain>
    </source>
</reference>
<accession>A0ABV2HVU3</accession>
<sequence length="77" mass="8656">MPSQLVSTRLPMSPNGFGQIQTRRLWQGRLPSSKSNGVHGAWFETVFVGKDRQYNRRFLQMCSPYLVQPVACTPASG</sequence>
<gene>
    <name evidence="1" type="ORF">ABID26_004134</name>
</gene>
<dbReference type="EMBL" id="JBEPLM010000007">
    <property type="protein sequence ID" value="MET3594726.1"/>
    <property type="molecule type" value="Genomic_DNA"/>
</dbReference>
<protein>
    <submittedName>
        <fullName evidence="1">Uncharacterized protein</fullName>
    </submittedName>
</protein>
<evidence type="ECO:0000313" key="1">
    <source>
        <dbReference type="EMBL" id="MET3594726.1"/>
    </source>
</evidence>
<keyword evidence="2" id="KW-1185">Reference proteome</keyword>
<evidence type="ECO:0000313" key="2">
    <source>
        <dbReference type="Proteomes" id="UP001549036"/>
    </source>
</evidence>
<proteinExistence type="predicted"/>
<organism evidence="1 2">
    <name type="scientific">Mesorhizobium shonense</name>
    <dbReference type="NCBI Taxonomy" id="1209948"/>
    <lineage>
        <taxon>Bacteria</taxon>
        <taxon>Pseudomonadati</taxon>
        <taxon>Pseudomonadota</taxon>
        <taxon>Alphaproteobacteria</taxon>
        <taxon>Hyphomicrobiales</taxon>
        <taxon>Phyllobacteriaceae</taxon>
        <taxon>Mesorhizobium</taxon>
    </lineage>
</organism>